<dbReference type="RefSeq" id="WP_146512672.1">
    <property type="nucleotide sequence ID" value="NZ_SIHI01000106.1"/>
</dbReference>
<accession>A0A5C5UVT5</accession>
<comment type="caution">
    <text evidence="1">The sequence shown here is derived from an EMBL/GenBank/DDBJ whole genome shotgun (WGS) entry which is preliminary data.</text>
</comment>
<evidence type="ECO:0000313" key="2">
    <source>
        <dbReference type="Proteomes" id="UP000317243"/>
    </source>
</evidence>
<organism evidence="1 2">
    <name type="scientific">Thalassoglobus neptunius</name>
    <dbReference type="NCBI Taxonomy" id="1938619"/>
    <lineage>
        <taxon>Bacteria</taxon>
        <taxon>Pseudomonadati</taxon>
        <taxon>Planctomycetota</taxon>
        <taxon>Planctomycetia</taxon>
        <taxon>Planctomycetales</taxon>
        <taxon>Planctomycetaceae</taxon>
        <taxon>Thalassoglobus</taxon>
    </lineage>
</organism>
<protein>
    <submittedName>
        <fullName evidence="1">Uncharacterized protein</fullName>
    </submittedName>
</protein>
<name>A0A5C5UVT5_9PLAN</name>
<evidence type="ECO:0000313" key="1">
    <source>
        <dbReference type="EMBL" id="TWT30516.1"/>
    </source>
</evidence>
<dbReference type="Proteomes" id="UP000317243">
    <property type="component" value="Unassembled WGS sequence"/>
</dbReference>
<reference evidence="1 2" key="1">
    <citation type="submission" date="2019-02" db="EMBL/GenBank/DDBJ databases">
        <title>Deep-cultivation of Planctomycetes and their phenomic and genomic characterization uncovers novel biology.</title>
        <authorList>
            <person name="Wiegand S."/>
            <person name="Jogler M."/>
            <person name="Boedeker C."/>
            <person name="Pinto D."/>
            <person name="Vollmers J."/>
            <person name="Rivas-Marin E."/>
            <person name="Kohn T."/>
            <person name="Peeters S.H."/>
            <person name="Heuer A."/>
            <person name="Rast P."/>
            <person name="Oberbeckmann S."/>
            <person name="Bunk B."/>
            <person name="Jeske O."/>
            <person name="Meyerdierks A."/>
            <person name="Storesund J.E."/>
            <person name="Kallscheuer N."/>
            <person name="Luecker S."/>
            <person name="Lage O.M."/>
            <person name="Pohl T."/>
            <person name="Merkel B.J."/>
            <person name="Hornburger P."/>
            <person name="Mueller R.-W."/>
            <person name="Bruemmer F."/>
            <person name="Labrenz M."/>
            <person name="Spormann A.M."/>
            <person name="Op Den Camp H."/>
            <person name="Overmann J."/>
            <person name="Amann R."/>
            <person name="Jetten M.S.M."/>
            <person name="Mascher T."/>
            <person name="Medema M.H."/>
            <person name="Devos D.P."/>
            <person name="Kaster A.-K."/>
            <person name="Ovreas L."/>
            <person name="Rohde M."/>
            <person name="Galperin M.Y."/>
            <person name="Jogler C."/>
        </authorList>
    </citation>
    <scope>NUCLEOTIDE SEQUENCE [LARGE SCALE GENOMIC DNA]</scope>
    <source>
        <strain evidence="1 2">KOR42</strain>
    </source>
</reference>
<gene>
    <name evidence="1" type="ORF">KOR42_54630</name>
</gene>
<proteinExistence type="predicted"/>
<sequence>MTETSLSFLARIRQGTDSDSWNKLAELYVPLMRRRTCNMAIGSVYVAHNRVLTALRHKADGLVESH</sequence>
<dbReference type="EMBL" id="SIHI01000106">
    <property type="protein sequence ID" value="TWT30516.1"/>
    <property type="molecule type" value="Genomic_DNA"/>
</dbReference>
<keyword evidence="2" id="KW-1185">Reference proteome</keyword>
<dbReference type="AlphaFoldDB" id="A0A5C5UVT5"/>